<evidence type="ECO:0000313" key="4">
    <source>
        <dbReference type="Proteomes" id="UP000011083"/>
    </source>
</evidence>
<keyword evidence="4" id="KW-1185">Reference proteome</keyword>
<dbReference type="Proteomes" id="UP000011083">
    <property type="component" value="Unassembled WGS sequence"/>
</dbReference>
<evidence type="ECO:0000313" key="3">
    <source>
        <dbReference type="EMBL" id="ELR18825.1"/>
    </source>
</evidence>
<keyword evidence="2" id="KW-0812">Transmembrane</keyword>
<name>L8H0Q7_ACACF</name>
<dbReference type="VEuPathDB" id="AmoebaDB:ACA1_151380"/>
<evidence type="ECO:0000256" key="1">
    <source>
        <dbReference type="SAM" id="MobiDB-lite"/>
    </source>
</evidence>
<dbReference type="GeneID" id="14919622"/>
<keyword evidence="2" id="KW-1133">Transmembrane helix</keyword>
<gene>
    <name evidence="3" type="ORF">ACA1_151380</name>
</gene>
<dbReference type="RefSeq" id="XP_004340881.1">
    <property type="nucleotide sequence ID" value="XM_004340833.1"/>
</dbReference>
<feature type="region of interest" description="Disordered" evidence="1">
    <location>
        <begin position="1"/>
        <end position="22"/>
    </location>
</feature>
<reference evidence="3 4" key="1">
    <citation type="journal article" date="2013" name="Genome Biol.">
        <title>Genome of Acanthamoeba castellanii highlights extensive lateral gene transfer and early evolution of tyrosine kinase signaling.</title>
        <authorList>
            <person name="Clarke M."/>
            <person name="Lohan A.J."/>
            <person name="Liu B."/>
            <person name="Lagkouvardos I."/>
            <person name="Roy S."/>
            <person name="Zafar N."/>
            <person name="Bertelli C."/>
            <person name="Schilde C."/>
            <person name="Kianianmomeni A."/>
            <person name="Burglin T.R."/>
            <person name="Frech C."/>
            <person name="Turcotte B."/>
            <person name="Kopec K.O."/>
            <person name="Synnott J.M."/>
            <person name="Choo C."/>
            <person name="Paponov I."/>
            <person name="Finkler A."/>
            <person name="Soon Heng Tan C."/>
            <person name="Hutchins A.P."/>
            <person name="Weinmeier T."/>
            <person name="Rattei T."/>
            <person name="Chu J.S."/>
            <person name="Gimenez G."/>
            <person name="Irimia M."/>
            <person name="Rigden D.J."/>
            <person name="Fitzpatrick D.A."/>
            <person name="Lorenzo-Morales J."/>
            <person name="Bateman A."/>
            <person name="Chiu C.H."/>
            <person name="Tang P."/>
            <person name="Hegemann P."/>
            <person name="Fromm H."/>
            <person name="Raoult D."/>
            <person name="Greub G."/>
            <person name="Miranda-Saavedra D."/>
            <person name="Chen N."/>
            <person name="Nash P."/>
            <person name="Ginger M.L."/>
            <person name="Horn M."/>
            <person name="Schaap P."/>
            <person name="Caler L."/>
            <person name="Loftus B."/>
        </authorList>
    </citation>
    <scope>NUCLEOTIDE SEQUENCE [LARGE SCALE GENOMIC DNA]</scope>
    <source>
        <strain evidence="3 4">Neff</strain>
    </source>
</reference>
<evidence type="ECO:0000256" key="2">
    <source>
        <dbReference type="SAM" id="Phobius"/>
    </source>
</evidence>
<dbReference type="KEGG" id="acan:ACA1_151380"/>
<protein>
    <submittedName>
        <fullName evidence="3">Uncharacterized protein</fullName>
    </submittedName>
</protein>
<accession>L8H0Q7</accession>
<proteinExistence type="predicted"/>
<dbReference type="EMBL" id="KB007942">
    <property type="protein sequence ID" value="ELR18825.1"/>
    <property type="molecule type" value="Genomic_DNA"/>
</dbReference>
<dbReference type="AlphaFoldDB" id="L8H0Q7"/>
<organism evidence="3 4">
    <name type="scientific">Acanthamoeba castellanii (strain ATCC 30010 / Neff)</name>
    <dbReference type="NCBI Taxonomy" id="1257118"/>
    <lineage>
        <taxon>Eukaryota</taxon>
        <taxon>Amoebozoa</taxon>
        <taxon>Discosea</taxon>
        <taxon>Longamoebia</taxon>
        <taxon>Centramoebida</taxon>
        <taxon>Acanthamoebidae</taxon>
        <taxon>Acanthamoeba</taxon>
    </lineage>
</organism>
<keyword evidence="2" id="KW-0472">Membrane</keyword>
<feature type="transmembrane region" description="Helical" evidence="2">
    <location>
        <begin position="49"/>
        <end position="67"/>
    </location>
</feature>
<sequence>MKKEDIKQTQNSIQLPPPRPRQRESRLARLWFQYCLLTGSWAIEPWEKVLFHSIVFLIVFFFLRIVYNAISGFLF</sequence>